<evidence type="ECO:0000256" key="1">
    <source>
        <dbReference type="SAM" id="MobiDB-lite"/>
    </source>
</evidence>
<evidence type="ECO:0000313" key="2">
    <source>
        <dbReference type="EMBL" id="OJZ65820.1"/>
    </source>
</evidence>
<sequence>MTCYSAWLYRNQIQTDRISDIEPIGDGFGSVGGGPITKSEYLWDQTVVERVYRDWELRNGKPPTLIELQKALQGTKFVGAESEETQKMTDKRSKHKKP</sequence>
<protein>
    <submittedName>
        <fullName evidence="2">Uncharacterized protein</fullName>
    </submittedName>
</protein>
<feature type="region of interest" description="Disordered" evidence="1">
    <location>
        <begin position="78"/>
        <end position="98"/>
    </location>
</feature>
<name>A0A1Q4HE47_9MYCO</name>
<accession>A0A1Q4HE47</accession>
<dbReference type="AlphaFoldDB" id="A0A1Q4HE47"/>
<dbReference type="EMBL" id="MPNT01000045">
    <property type="protein sequence ID" value="OJZ65820.1"/>
    <property type="molecule type" value="Genomic_DNA"/>
</dbReference>
<proteinExistence type="predicted"/>
<evidence type="ECO:0000313" key="3">
    <source>
        <dbReference type="Proteomes" id="UP000186438"/>
    </source>
</evidence>
<comment type="caution">
    <text evidence="2">The sequence shown here is derived from an EMBL/GenBank/DDBJ whole genome shotgun (WGS) entry which is preliminary data.</text>
</comment>
<organism evidence="2 3">
    <name type="scientific">Mycobacterium paraffinicum</name>
    <dbReference type="NCBI Taxonomy" id="53378"/>
    <lineage>
        <taxon>Bacteria</taxon>
        <taxon>Bacillati</taxon>
        <taxon>Actinomycetota</taxon>
        <taxon>Actinomycetes</taxon>
        <taxon>Mycobacteriales</taxon>
        <taxon>Mycobacteriaceae</taxon>
        <taxon>Mycobacterium</taxon>
    </lineage>
</organism>
<gene>
    <name evidence="2" type="ORF">BRW65_27780</name>
</gene>
<keyword evidence="3" id="KW-1185">Reference proteome</keyword>
<reference evidence="2 3" key="1">
    <citation type="submission" date="2016-11" db="EMBL/GenBank/DDBJ databases">
        <title>Genome sequences of unsequenced Mycobacteria.</title>
        <authorList>
            <person name="Greninger A.L."/>
            <person name="Fang F."/>
            <person name="Jerome K.R."/>
        </authorList>
    </citation>
    <scope>NUCLEOTIDE SEQUENCE [LARGE SCALE GENOMIC DNA]</scope>
    <source>
        <strain evidence="2 3">M11</strain>
    </source>
</reference>
<dbReference type="Proteomes" id="UP000186438">
    <property type="component" value="Unassembled WGS sequence"/>
</dbReference>